<dbReference type="Proteomes" id="UP000179095">
    <property type="component" value="Unassembled WGS sequence"/>
</dbReference>
<dbReference type="InterPro" id="IPR036390">
    <property type="entry name" value="WH_DNA-bd_sf"/>
</dbReference>
<sequence length="138" mass="15912">MKFSIKVQYGLQAMLDLAIKFGAGPVQIAEIAKNQKIPVRYLEQLMLILKRRGLVVSSRGKHGGYTIVKHPSDITVLEIIETFDGPIELTSKKMKIIPFLYEIFENIQKDINKDLADLTLEDLVFKKRQKERSYIYNI</sequence>
<dbReference type="PROSITE" id="PS01332">
    <property type="entry name" value="HTH_RRF2_1"/>
    <property type="match status" value="1"/>
</dbReference>
<dbReference type="SUPFAM" id="SSF46785">
    <property type="entry name" value="Winged helix' DNA-binding domain"/>
    <property type="match status" value="1"/>
</dbReference>
<dbReference type="PROSITE" id="PS51197">
    <property type="entry name" value="HTH_RRF2_2"/>
    <property type="match status" value="1"/>
</dbReference>
<comment type="caution">
    <text evidence="1">The sequence shown here is derived from an EMBL/GenBank/DDBJ whole genome shotgun (WGS) entry which is preliminary data.</text>
</comment>
<gene>
    <name evidence="1" type="ORF">A3F86_00065</name>
</gene>
<dbReference type="PANTHER" id="PTHR33221">
    <property type="entry name" value="WINGED HELIX-TURN-HELIX TRANSCRIPTIONAL REGULATOR, RRF2 FAMILY"/>
    <property type="match status" value="1"/>
</dbReference>
<evidence type="ECO:0008006" key="3">
    <source>
        <dbReference type="Google" id="ProtNLM"/>
    </source>
</evidence>
<protein>
    <recommendedName>
        <fullName evidence="3">Rrf2 family transcriptional regulator</fullName>
    </recommendedName>
</protein>
<dbReference type="NCBIfam" id="TIGR00738">
    <property type="entry name" value="rrf2_super"/>
    <property type="match status" value="1"/>
</dbReference>
<dbReference type="InterPro" id="IPR000944">
    <property type="entry name" value="Tscrpt_reg_Rrf2"/>
</dbReference>
<dbReference type="GO" id="GO:0003700">
    <property type="term" value="F:DNA-binding transcription factor activity"/>
    <property type="evidence" value="ECO:0007669"/>
    <property type="project" value="TreeGrafter"/>
</dbReference>
<accession>A0A1F4RMX6</accession>
<dbReference type="InterPro" id="IPR036388">
    <property type="entry name" value="WH-like_DNA-bd_sf"/>
</dbReference>
<dbReference type="InterPro" id="IPR030489">
    <property type="entry name" value="TR_Rrf2-type_CS"/>
</dbReference>
<dbReference type="Gene3D" id="1.10.10.10">
    <property type="entry name" value="Winged helix-like DNA-binding domain superfamily/Winged helix DNA-binding domain"/>
    <property type="match status" value="1"/>
</dbReference>
<dbReference type="GO" id="GO:0005829">
    <property type="term" value="C:cytosol"/>
    <property type="evidence" value="ECO:0007669"/>
    <property type="project" value="TreeGrafter"/>
</dbReference>
<dbReference type="STRING" id="1802568.A3F86_00065"/>
<dbReference type="EMBL" id="METQ01000046">
    <property type="protein sequence ID" value="OGC08833.1"/>
    <property type="molecule type" value="Genomic_DNA"/>
</dbReference>
<evidence type="ECO:0000313" key="1">
    <source>
        <dbReference type="EMBL" id="OGC08833.1"/>
    </source>
</evidence>
<name>A0A1F4RMX6_UNCSA</name>
<reference evidence="1 2" key="1">
    <citation type="journal article" date="2016" name="Nat. Commun.">
        <title>Thousands of microbial genomes shed light on interconnected biogeochemical processes in an aquifer system.</title>
        <authorList>
            <person name="Anantharaman K."/>
            <person name="Brown C.T."/>
            <person name="Hug L.A."/>
            <person name="Sharon I."/>
            <person name="Castelle C.J."/>
            <person name="Probst A.J."/>
            <person name="Thomas B.C."/>
            <person name="Singh A."/>
            <person name="Wilkins M.J."/>
            <person name="Karaoz U."/>
            <person name="Brodie E.L."/>
            <person name="Williams K.H."/>
            <person name="Hubbard S.S."/>
            <person name="Banfield J.F."/>
        </authorList>
    </citation>
    <scope>NUCLEOTIDE SEQUENCE [LARGE SCALE GENOMIC DNA]</scope>
</reference>
<organism evidence="1 2">
    <name type="scientific">candidate division WOR-1 bacterium RIFCSPLOWO2_12_FULL_45_9</name>
    <dbReference type="NCBI Taxonomy" id="1802568"/>
    <lineage>
        <taxon>Bacteria</taxon>
        <taxon>Bacillati</taxon>
        <taxon>Saganbacteria</taxon>
    </lineage>
</organism>
<proteinExistence type="predicted"/>
<dbReference type="PANTHER" id="PTHR33221:SF16">
    <property type="entry name" value="HTH-TYPE TRANSCRIPTIONAL REGULATOR SLR0846-RELATED"/>
    <property type="match status" value="1"/>
</dbReference>
<evidence type="ECO:0000313" key="2">
    <source>
        <dbReference type="Proteomes" id="UP000179095"/>
    </source>
</evidence>
<dbReference type="Pfam" id="PF02082">
    <property type="entry name" value="Rrf2"/>
    <property type="match status" value="1"/>
</dbReference>
<dbReference type="AlphaFoldDB" id="A0A1F4RMX6"/>